<dbReference type="EMBL" id="CP031165">
    <property type="protein sequence ID" value="AXV08379.1"/>
    <property type="molecule type" value="Genomic_DNA"/>
</dbReference>
<evidence type="ECO:0000256" key="10">
    <source>
        <dbReference type="ARBA" id="ARBA00023012"/>
    </source>
</evidence>
<dbReference type="CDD" id="cd00082">
    <property type="entry name" value="HisKA"/>
    <property type="match status" value="1"/>
</dbReference>
<evidence type="ECO:0000256" key="4">
    <source>
        <dbReference type="ARBA" id="ARBA00012438"/>
    </source>
</evidence>
<dbReference type="Gene3D" id="1.10.287.130">
    <property type="match status" value="1"/>
</dbReference>
<feature type="transmembrane region" description="Helical" evidence="12">
    <location>
        <begin position="193"/>
        <end position="216"/>
    </location>
</feature>
<dbReference type="PANTHER" id="PTHR45436">
    <property type="entry name" value="SENSOR HISTIDINE KINASE YKOH"/>
    <property type="match status" value="1"/>
</dbReference>
<dbReference type="Gene3D" id="6.10.340.10">
    <property type="match status" value="1"/>
</dbReference>
<dbReference type="EC" id="2.7.13.3" evidence="4"/>
<dbReference type="InterPro" id="IPR036097">
    <property type="entry name" value="HisK_dim/P_sf"/>
</dbReference>
<keyword evidence="16" id="KW-1185">Reference proteome</keyword>
<accession>A0A346Y1N2</accession>
<dbReference type="SMART" id="SM00304">
    <property type="entry name" value="HAMP"/>
    <property type="match status" value="1"/>
</dbReference>
<dbReference type="GO" id="GO:0000155">
    <property type="term" value="F:phosphorelay sensor kinase activity"/>
    <property type="evidence" value="ECO:0007669"/>
    <property type="project" value="InterPro"/>
</dbReference>
<evidence type="ECO:0000259" key="13">
    <source>
        <dbReference type="PROSITE" id="PS50109"/>
    </source>
</evidence>
<sequence length="517" mass="54243">MSLRARLIAGMVVVVVALAAAGWITVASTRGHLVEQVDEQLRGLGGFGRFGIAVPSWAGDRPDGGVPPDFADLLDGDIRDGDIQDGDIQDGDIDAVESRDRPPSPVWIGVLSDDGTVTTLSSPTFGDDQPAPDTTEVAGLLEDVEDPDGTLLTVDSDPAGVRYRLRVLTSPNDDAVRLVALPLDDVDAAARRLAVVVAAVTTGAGLVLVFVIGAVVRLGVTPLRRMTRAATVIADGDLSHRVTHGDSHTEADQLGAALNRMMGTIEEAFDAKDATEQRLRRFVADASHELRTPTSTIRGYAELYRLGGLADRAAMDDAMQATEQEAARLGRLVEDLLLLARTDRGRPLDATPVDLSAVAADAVRNVGVAHGTHTVELDVVEGAVVTGDPDRLRQVIGNLVDNAVQHTPDGTTVRVGTTVDDGHVEVRVSDNGPGIPSHVGAQVFARFWRADESRTRASGGSGLGLSIVQSIVEAHGGDVALFPTPGGGATFLVRLRQASAVARAHHDRAPVLGHPTG</sequence>
<evidence type="ECO:0000256" key="2">
    <source>
        <dbReference type="ARBA" id="ARBA00001968"/>
    </source>
</evidence>
<dbReference type="Pfam" id="PF00672">
    <property type="entry name" value="HAMP"/>
    <property type="match status" value="1"/>
</dbReference>
<dbReference type="Pfam" id="PF02518">
    <property type="entry name" value="HATPase_c"/>
    <property type="match status" value="1"/>
</dbReference>
<dbReference type="SUPFAM" id="SSF47384">
    <property type="entry name" value="Homodimeric domain of signal transducing histidine kinase"/>
    <property type="match status" value="1"/>
</dbReference>
<dbReference type="Pfam" id="PF00512">
    <property type="entry name" value="HisKA"/>
    <property type="match status" value="1"/>
</dbReference>
<dbReference type="RefSeq" id="WP_114592729.1">
    <property type="nucleotide sequence ID" value="NZ_CP031165.1"/>
</dbReference>
<dbReference type="InterPro" id="IPR050428">
    <property type="entry name" value="TCS_sensor_his_kinase"/>
</dbReference>
<comment type="catalytic activity">
    <reaction evidence="1">
        <text>ATP + protein L-histidine = ADP + protein N-phospho-L-histidine.</text>
        <dbReference type="EC" id="2.7.13.3"/>
    </reaction>
</comment>
<evidence type="ECO:0000256" key="9">
    <source>
        <dbReference type="ARBA" id="ARBA00022989"/>
    </source>
</evidence>
<evidence type="ECO:0000313" key="16">
    <source>
        <dbReference type="Proteomes" id="UP000264006"/>
    </source>
</evidence>
<feature type="domain" description="HAMP" evidence="14">
    <location>
        <begin position="217"/>
        <end position="270"/>
    </location>
</feature>
<dbReference type="FunFam" id="3.30.565.10:FF:000006">
    <property type="entry name" value="Sensor histidine kinase WalK"/>
    <property type="match status" value="1"/>
</dbReference>
<keyword evidence="9 12" id="KW-1133">Transmembrane helix</keyword>
<dbReference type="InterPro" id="IPR003660">
    <property type="entry name" value="HAMP_dom"/>
</dbReference>
<protein>
    <recommendedName>
        <fullName evidence="4">histidine kinase</fullName>
        <ecNumber evidence="4">2.7.13.3</ecNumber>
    </recommendedName>
</protein>
<keyword evidence="5" id="KW-0597">Phosphoprotein</keyword>
<keyword evidence="7 12" id="KW-0812">Transmembrane</keyword>
<dbReference type="InterPro" id="IPR005467">
    <property type="entry name" value="His_kinase_dom"/>
</dbReference>
<comment type="cofactor">
    <cofactor evidence="2">
        <name>a divalent metal cation</name>
        <dbReference type="ChEBI" id="CHEBI:60240"/>
    </cofactor>
</comment>
<dbReference type="CDD" id="cd00075">
    <property type="entry name" value="HATPase"/>
    <property type="match status" value="1"/>
</dbReference>
<keyword evidence="10" id="KW-0902">Two-component regulatory system</keyword>
<dbReference type="GO" id="GO:0005886">
    <property type="term" value="C:plasma membrane"/>
    <property type="evidence" value="ECO:0007669"/>
    <property type="project" value="UniProtKB-SubCell"/>
</dbReference>
<dbReference type="OrthoDB" id="9786919at2"/>
<evidence type="ECO:0000256" key="7">
    <source>
        <dbReference type="ARBA" id="ARBA00022692"/>
    </source>
</evidence>
<dbReference type="PRINTS" id="PR00344">
    <property type="entry name" value="BCTRLSENSOR"/>
</dbReference>
<dbReference type="PROSITE" id="PS50885">
    <property type="entry name" value="HAMP"/>
    <property type="match status" value="1"/>
</dbReference>
<dbReference type="GO" id="GO:0005509">
    <property type="term" value="F:calcium ion binding"/>
    <property type="evidence" value="ECO:0007669"/>
    <property type="project" value="UniProtKB-ARBA"/>
</dbReference>
<dbReference type="InterPro" id="IPR036890">
    <property type="entry name" value="HATPase_C_sf"/>
</dbReference>
<keyword evidence="6" id="KW-0808">Transferase</keyword>
<dbReference type="PANTHER" id="PTHR45436:SF5">
    <property type="entry name" value="SENSOR HISTIDINE KINASE TRCS"/>
    <property type="match status" value="1"/>
</dbReference>
<keyword evidence="8 15" id="KW-0418">Kinase</keyword>
<organism evidence="15 16">
    <name type="scientific">Euzebya pacifica</name>
    <dbReference type="NCBI Taxonomy" id="1608957"/>
    <lineage>
        <taxon>Bacteria</taxon>
        <taxon>Bacillati</taxon>
        <taxon>Actinomycetota</taxon>
        <taxon>Nitriliruptoria</taxon>
        <taxon>Euzebyales</taxon>
    </lineage>
</organism>
<feature type="domain" description="Histidine kinase" evidence="13">
    <location>
        <begin position="285"/>
        <end position="499"/>
    </location>
</feature>
<gene>
    <name evidence="15" type="ORF">DVS28_a3706</name>
</gene>
<comment type="subcellular location">
    <subcellularLocation>
        <location evidence="3">Cell membrane</location>
    </subcellularLocation>
</comment>
<name>A0A346Y1N2_9ACTN</name>
<evidence type="ECO:0000256" key="5">
    <source>
        <dbReference type="ARBA" id="ARBA00022553"/>
    </source>
</evidence>
<evidence type="ECO:0000256" key="11">
    <source>
        <dbReference type="ARBA" id="ARBA00023136"/>
    </source>
</evidence>
<dbReference type="SMART" id="SM00388">
    <property type="entry name" value="HisKA"/>
    <property type="match status" value="1"/>
</dbReference>
<evidence type="ECO:0000313" key="15">
    <source>
        <dbReference type="EMBL" id="AXV08379.1"/>
    </source>
</evidence>
<evidence type="ECO:0000256" key="3">
    <source>
        <dbReference type="ARBA" id="ARBA00004236"/>
    </source>
</evidence>
<dbReference type="AlphaFoldDB" id="A0A346Y1N2"/>
<reference evidence="15 16" key="1">
    <citation type="submission" date="2018-09" db="EMBL/GenBank/DDBJ databases">
        <title>Complete genome sequence of Euzebya sp. DY32-46 isolated from seawater of Pacific Ocean.</title>
        <authorList>
            <person name="Xu L."/>
            <person name="Wu Y.-H."/>
            <person name="Xu X.-W."/>
        </authorList>
    </citation>
    <scope>NUCLEOTIDE SEQUENCE [LARGE SCALE GENOMIC DNA]</scope>
    <source>
        <strain evidence="15 16">DY32-46</strain>
    </source>
</reference>
<dbReference type="SUPFAM" id="SSF158472">
    <property type="entry name" value="HAMP domain-like"/>
    <property type="match status" value="1"/>
</dbReference>
<keyword evidence="11 12" id="KW-0472">Membrane</keyword>
<dbReference type="InterPro" id="IPR004358">
    <property type="entry name" value="Sig_transdc_His_kin-like_C"/>
</dbReference>
<evidence type="ECO:0000256" key="1">
    <source>
        <dbReference type="ARBA" id="ARBA00000085"/>
    </source>
</evidence>
<dbReference type="InterPro" id="IPR003594">
    <property type="entry name" value="HATPase_dom"/>
</dbReference>
<dbReference type="Proteomes" id="UP000264006">
    <property type="component" value="Chromosome"/>
</dbReference>
<evidence type="ECO:0000256" key="12">
    <source>
        <dbReference type="SAM" id="Phobius"/>
    </source>
</evidence>
<dbReference type="PROSITE" id="PS50109">
    <property type="entry name" value="HIS_KIN"/>
    <property type="match status" value="1"/>
</dbReference>
<dbReference type="SMART" id="SM00387">
    <property type="entry name" value="HATPase_c"/>
    <property type="match status" value="1"/>
</dbReference>
<proteinExistence type="predicted"/>
<dbReference type="SUPFAM" id="SSF55874">
    <property type="entry name" value="ATPase domain of HSP90 chaperone/DNA topoisomerase II/histidine kinase"/>
    <property type="match status" value="1"/>
</dbReference>
<evidence type="ECO:0000256" key="8">
    <source>
        <dbReference type="ARBA" id="ARBA00022777"/>
    </source>
</evidence>
<dbReference type="KEGG" id="euz:DVS28_a3706"/>
<evidence type="ECO:0000256" key="6">
    <source>
        <dbReference type="ARBA" id="ARBA00022679"/>
    </source>
</evidence>
<dbReference type="FunFam" id="1.10.287.130:FF:000001">
    <property type="entry name" value="Two-component sensor histidine kinase"/>
    <property type="match status" value="1"/>
</dbReference>
<dbReference type="Gene3D" id="3.30.565.10">
    <property type="entry name" value="Histidine kinase-like ATPase, C-terminal domain"/>
    <property type="match status" value="1"/>
</dbReference>
<dbReference type="CDD" id="cd06225">
    <property type="entry name" value="HAMP"/>
    <property type="match status" value="1"/>
</dbReference>
<evidence type="ECO:0000259" key="14">
    <source>
        <dbReference type="PROSITE" id="PS50885"/>
    </source>
</evidence>
<dbReference type="InterPro" id="IPR003661">
    <property type="entry name" value="HisK_dim/P_dom"/>
</dbReference>